<dbReference type="GO" id="GO:0008168">
    <property type="term" value="F:methyltransferase activity"/>
    <property type="evidence" value="ECO:0007669"/>
    <property type="project" value="UniProtKB-KW"/>
</dbReference>
<sequence>MESILERYENRDNLEVFNSVENIMYLNKKYDYIVLIGTIETIENIEEYLKKIKSLLKPEGTILIAAENRLGLKYFCGASYQTLENPFDGINKRFKKNGRILYTKIELENIIKNSELKINKFYYPVPDYKFTQEVYSDTYLPKGSLKERVMPYYLNSKSLIADEMALYDDIIENNVFEVFANSFLIECREIDFECKIDYAAISTDRKAENAYATVIYSDKTVKKKPLFPQGIQGINDSYNNIKDLELRGLNTINTKIKNNELNMPFLKANTLSKLLQNYIKYDRNKALTLFDSLYKDILKSSEHVNQNLCYLNQFTKENLDMGIILKHAYVDMVPVNCFYEYDKLIYFDQEFKMDYFPANYVIFRAIKYTYFLIKETDNIELTQDELKDRYELNNVWDFYESIDIKFVVENRQFEIYKNYLSWVNVDKDIIKRNSRLLTGL</sequence>
<organism evidence="1 2">
    <name type="scientific">Paraclostridium bifermentans</name>
    <name type="common">Clostridium bifermentans</name>
    <dbReference type="NCBI Taxonomy" id="1490"/>
    <lineage>
        <taxon>Bacteria</taxon>
        <taxon>Bacillati</taxon>
        <taxon>Bacillota</taxon>
        <taxon>Clostridia</taxon>
        <taxon>Peptostreptococcales</taxon>
        <taxon>Peptostreptococcaceae</taxon>
        <taxon>Paraclostridium</taxon>
    </lineage>
</organism>
<keyword evidence="1" id="KW-0489">Methyltransferase</keyword>
<dbReference type="GO" id="GO:0032259">
    <property type="term" value="P:methylation"/>
    <property type="evidence" value="ECO:0007669"/>
    <property type="project" value="UniProtKB-KW"/>
</dbReference>
<dbReference type="EMBL" id="CP124685">
    <property type="protein sequence ID" value="WGX75647.1"/>
    <property type="molecule type" value="Genomic_DNA"/>
</dbReference>
<accession>A0ABY8R464</accession>
<name>A0ABY8R464_PARBF</name>
<keyword evidence="1" id="KW-0808">Transferase</keyword>
<evidence type="ECO:0000313" key="2">
    <source>
        <dbReference type="Proteomes" id="UP001239169"/>
    </source>
</evidence>
<dbReference type="SUPFAM" id="SSF53335">
    <property type="entry name" value="S-adenosyl-L-methionine-dependent methyltransferases"/>
    <property type="match status" value="1"/>
</dbReference>
<dbReference type="Gene3D" id="3.40.50.150">
    <property type="entry name" value="Vaccinia Virus protein VP39"/>
    <property type="match status" value="1"/>
</dbReference>
<keyword evidence="2" id="KW-1185">Reference proteome</keyword>
<evidence type="ECO:0000313" key="1">
    <source>
        <dbReference type="EMBL" id="WGX75647.1"/>
    </source>
</evidence>
<proteinExistence type="predicted"/>
<protein>
    <submittedName>
        <fullName evidence="1">Methyltransferase domain-containing protein</fullName>
    </submittedName>
</protein>
<dbReference type="Proteomes" id="UP001239169">
    <property type="component" value="Chromosome"/>
</dbReference>
<reference evidence="1 2" key="1">
    <citation type="submission" date="2023-04" db="EMBL/GenBank/DDBJ databases">
        <title>Bacteria Genome Submission.</title>
        <authorList>
            <person name="Isaac P."/>
        </authorList>
    </citation>
    <scope>NUCLEOTIDE SEQUENCE [LARGE SCALE GENOMIC DNA]</scope>
    <source>
        <strain evidence="1 2">SampleS7P1</strain>
    </source>
</reference>
<dbReference type="InterPro" id="IPR029063">
    <property type="entry name" value="SAM-dependent_MTases_sf"/>
</dbReference>
<dbReference type="Pfam" id="PF13489">
    <property type="entry name" value="Methyltransf_23"/>
    <property type="match status" value="1"/>
</dbReference>
<gene>
    <name evidence="1" type="ORF">QJS64_17120</name>
</gene>